<evidence type="ECO:0000313" key="6">
    <source>
        <dbReference type="EMBL" id="MFD1786178.1"/>
    </source>
</evidence>
<dbReference type="GO" id="GO:0005524">
    <property type="term" value="F:ATP binding"/>
    <property type="evidence" value="ECO:0007669"/>
    <property type="project" value="UniProtKB-KW"/>
</dbReference>
<evidence type="ECO:0000256" key="2">
    <source>
        <dbReference type="ARBA" id="ARBA00022448"/>
    </source>
</evidence>
<organism evidence="6 7">
    <name type="scientific">Sphingomonas floccifaciens</name>
    <dbReference type="NCBI Taxonomy" id="1844115"/>
    <lineage>
        <taxon>Bacteria</taxon>
        <taxon>Pseudomonadati</taxon>
        <taxon>Pseudomonadota</taxon>
        <taxon>Alphaproteobacteria</taxon>
        <taxon>Sphingomonadales</taxon>
        <taxon>Sphingomonadaceae</taxon>
        <taxon>Sphingomonas</taxon>
    </lineage>
</organism>
<dbReference type="Gene3D" id="3.40.50.300">
    <property type="entry name" value="P-loop containing nucleotide triphosphate hydrolases"/>
    <property type="match status" value="1"/>
</dbReference>
<keyword evidence="2" id="KW-0813">Transport</keyword>
<evidence type="ECO:0000256" key="1">
    <source>
        <dbReference type="ARBA" id="ARBA00005417"/>
    </source>
</evidence>
<evidence type="ECO:0000313" key="7">
    <source>
        <dbReference type="Proteomes" id="UP001597283"/>
    </source>
</evidence>
<keyword evidence="4 6" id="KW-0067">ATP-binding</keyword>
<dbReference type="EMBL" id="JBHUFC010000001">
    <property type="protein sequence ID" value="MFD1786178.1"/>
    <property type="molecule type" value="Genomic_DNA"/>
</dbReference>
<dbReference type="InterPro" id="IPR003593">
    <property type="entry name" value="AAA+_ATPase"/>
</dbReference>
<dbReference type="SUPFAM" id="SSF52540">
    <property type="entry name" value="P-loop containing nucleoside triphosphate hydrolases"/>
    <property type="match status" value="1"/>
</dbReference>
<dbReference type="RefSeq" id="WP_380937912.1">
    <property type="nucleotide sequence ID" value="NZ_JBHUFC010000001.1"/>
</dbReference>
<dbReference type="PROSITE" id="PS00211">
    <property type="entry name" value="ABC_TRANSPORTER_1"/>
    <property type="match status" value="1"/>
</dbReference>
<evidence type="ECO:0000256" key="3">
    <source>
        <dbReference type="ARBA" id="ARBA00022741"/>
    </source>
</evidence>
<feature type="domain" description="ABC transporter" evidence="5">
    <location>
        <begin position="4"/>
        <end position="231"/>
    </location>
</feature>
<dbReference type="InterPro" id="IPR027417">
    <property type="entry name" value="P-loop_NTPase"/>
</dbReference>
<name>A0ABW4N8I7_9SPHN</name>
<gene>
    <name evidence="6" type="ORF">ACFSC3_01200</name>
</gene>
<dbReference type="SMART" id="SM00382">
    <property type="entry name" value="AAA"/>
    <property type="match status" value="1"/>
</dbReference>
<comment type="caution">
    <text evidence="6">The sequence shown here is derived from an EMBL/GenBank/DDBJ whole genome shotgun (WGS) entry which is preliminary data.</text>
</comment>
<accession>A0ABW4N8I7</accession>
<evidence type="ECO:0000256" key="4">
    <source>
        <dbReference type="ARBA" id="ARBA00022840"/>
    </source>
</evidence>
<dbReference type="CDD" id="cd03268">
    <property type="entry name" value="ABC_BcrA_bacitracin_resist"/>
    <property type="match status" value="1"/>
</dbReference>
<dbReference type="Pfam" id="PF00005">
    <property type="entry name" value="ABC_tran"/>
    <property type="match status" value="1"/>
</dbReference>
<dbReference type="InterPro" id="IPR003439">
    <property type="entry name" value="ABC_transporter-like_ATP-bd"/>
</dbReference>
<dbReference type="Proteomes" id="UP001597283">
    <property type="component" value="Unassembled WGS sequence"/>
</dbReference>
<protein>
    <submittedName>
        <fullName evidence="6">ABC transporter ATP-binding protein</fullName>
    </submittedName>
</protein>
<dbReference type="InterPro" id="IPR017871">
    <property type="entry name" value="ABC_transporter-like_CS"/>
</dbReference>
<dbReference type="PROSITE" id="PS50893">
    <property type="entry name" value="ABC_TRANSPORTER_2"/>
    <property type="match status" value="1"/>
</dbReference>
<keyword evidence="3" id="KW-0547">Nucleotide-binding</keyword>
<proteinExistence type="inferred from homology"/>
<dbReference type="PANTHER" id="PTHR43335:SF4">
    <property type="entry name" value="ABC TRANSPORTER, ATP-BINDING PROTEIN"/>
    <property type="match status" value="1"/>
</dbReference>
<dbReference type="PANTHER" id="PTHR43335">
    <property type="entry name" value="ABC TRANSPORTER, ATP-BINDING PROTEIN"/>
    <property type="match status" value="1"/>
</dbReference>
<evidence type="ECO:0000259" key="5">
    <source>
        <dbReference type="PROSITE" id="PS50893"/>
    </source>
</evidence>
<keyword evidence="7" id="KW-1185">Reference proteome</keyword>
<sequence length="307" mass="33094">MALVRTEGLTRRFGETLAVEDVAMTVPDRAVYAFVGPNGSGKTTTLKMLLGLIAPTAGRVLIDGLDVATHRETIARQVGALLEAQGFYVNLTGAENLDLTRRLLGLPVSEIDRTLALVDMNHARNRRVAGYSLGMRQRLGIARAMLGSPRLLILDEPTNGLDPDGIAQMRSFLRDLPERSGATVLVSSHLLSEIEHSASHVGIMHRGRLVREGRLDDLRALAARRIRIRTPEPVRLVARLAPTFAAALDGVDIVVPMTPATDVADRVAAISRLLIDAGLPFTGIGEQSTTLEHLYADSVPTDLKVAA</sequence>
<comment type="similarity">
    <text evidence="1">Belongs to the ABC transporter superfamily.</text>
</comment>
<reference evidence="7" key="1">
    <citation type="journal article" date="2019" name="Int. J. Syst. Evol. Microbiol.">
        <title>The Global Catalogue of Microorganisms (GCM) 10K type strain sequencing project: providing services to taxonomists for standard genome sequencing and annotation.</title>
        <authorList>
            <consortium name="The Broad Institute Genomics Platform"/>
            <consortium name="The Broad Institute Genome Sequencing Center for Infectious Disease"/>
            <person name="Wu L."/>
            <person name="Ma J."/>
        </authorList>
    </citation>
    <scope>NUCLEOTIDE SEQUENCE [LARGE SCALE GENOMIC DNA]</scope>
    <source>
        <strain evidence="7">Q85</strain>
    </source>
</reference>